<dbReference type="InterPro" id="IPR006941">
    <property type="entry name" value="RNase_CAF1"/>
</dbReference>
<dbReference type="GO" id="GO:1990431">
    <property type="term" value="P:priRNA 3'-end processing"/>
    <property type="evidence" value="ECO:0007669"/>
    <property type="project" value="TreeGrafter"/>
</dbReference>
<evidence type="ECO:0008006" key="5">
    <source>
        <dbReference type="Google" id="ProtNLM"/>
    </source>
</evidence>
<dbReference type="GO" id="GO:1990432">
    <property type="term" value="P:siRNA 3'-end processing"/>
    <property type="evidence" value="ECO:0007669"/>
    <property type="project" value="TreeGrafter"/>
</dbReference>
<dbReference type="AlphaFoldDB" id="A0A139HCI7"/>
<organism evidence="3 4">
    <name type="scientific">Pseudocercospora eumusae</name>
    <dbReference type="NCBI Taxonomy" id="321146"/>
    <lineage>
        <taxon>Eukaryota</taxon>
        <taxon>Fungi</taxon>
        <taxon>Dikarya</taxon>
        <taxon>Ascomycota</taxon>
        <taxon>Pezizomycotina</taxon>
        <taxon>Dothideomycetes</taxon>
        <taxon>Dothideomycetidae</taxon>
        <taxon>Mycosphaerellales</taxon>
        <taxon>Mycosphaerellaceae</taxon>
        <taxon>Pseudocercospora</taxon>
    </lineage>
</organism>
<dbReference type="InterPro" id="IPR051181">
    <property type="entry name" value="CAF1_poly(A)_ribonucleases"/>
</dbReference>
<dbReference type="GO" id="GO:0000175">
    <property type="term" value="F:3'-5'-RNA exonuclease activity"/>
    <property type="evidence" value="ECO:0007669"/>
    <property type="project" value="TreeGrafter"/>
</dbReference>
<sequence>MRCKGRASRRVRHMQHPTCKFKFAPTLSTSLAPSNPSSSSGVLSKFLPRLLPLATAFREHLIPRIIHQQNSFKMDVNKTSFYPLLPEILTDISKAHFVAIDLELSGIPSHAAWGAGKRTLHERYQAVKEAAERYQILQIGLTCVEQDVLNDRYILRPYNFDLCPLIYEKGLDVERNFSFQSGAGEFLMSVGFDMNKPFRDGVPYLSRSEARQAREGFEKRQKRGNIADIQVKPTEVETLAFMDRVRKEVQAWVDSKSVATPEYLNIAPAGADGLVNGESPEMPRLEKRLVHQLVRAEFPELVTLGRRNFVQVVKFDKEREDRIAVERKERFEAQIDRQKGFRWIIEAMHGSNIANLDLMECAKDAITGESIFADMDMLKADFVRAQNLLRGCPRVIVGHNCFLDMVYIYHTFIGPLPDTVEEFQQKLHKLWPMVIDTKYMSTHNCGDIPPMSSLEQIADQLKHLETPVVETDGHHRKYSDTTPFHEAGYDSFLTAQVAVRLSAKLEAEGAYVDVNAAQDGVAGMKLTDTALNALDTSPAGTTNGTKDENAPPNEGFTPSVPGAKWKRRGDDTIGQPDPNDPFYKDPKDLEWRHVPNHVTVKDGMPAFNSDFWRVYGNKLRAFGTVEEVCNLDGGSITPASDEDGGVEVDT</sequence>
<dbReference type="GO" id="GO:0003723">
    <property type="term" value="F:RNA binding"/>
    <property type="evidence" value="ECO:0007669"/>
    <property type="project" value="TreeGrafter"/>
</dbReference>
<proteinExistence type="inferred from homology"/>
<dbReference type="Pfam" id="PF04857">
    <property type="entry name" value="CAF1"/>
    <property type="match status" value="1"/>
</dbReference>
<dbReference type="SUPFAM" id="SSF53098">
    <property type="entry name" value="Ribonuclease H-like"/>
    <property type="match status" value="1"/>
</dbReference>
<evidence type="ECO:0000313" key="4">
    <source>
        <dbReference type="Proteomes" id="UP000070133"/>
    </source>
</evidence>
<evidence type="ECO:0000256" key="1">
    <source>
        <dbReference type="ARBA" id="ARBA00008372"/>
    </source>
</evidence>
<reference evidence="3 4" key="1">
    <citation type="submission" date="2015-07" db="EMBL/GenBank/DDBJ databases">
        <title>Comparative genomics of the Sigatoka disease complex on banana suggests a link between parallel evolutionary changes in Pseudocercospora fijiensis and Pseudocercospora eumusae and increased virulence on the banana host.</title>
        <authorList>
            <person name="Chang T.-C."/>
            <person name="Salvucci A."/>
            <person name="Crous P.W."/>
            <person name="Stergiopoulos I."/>
        </authorList>
    </citation>
    <scope>NUCLEOTIDE SEQUENCE [LARGE SCALE GENOMIC DNA]</scope>
    <source>
        <strain evidence="3 4">CBS 114824</strain>
    </source>
</reference>
<gene>
    <name evidence="3" type="ORF">AC578_3296</name>
</gene>
<evidence type="ECO:0000313" key="3">
    <source>
        <dbReference type="EMBL" id="KXT00165.1"/>
    </source>
</evidence>
<dbReference type="Proteomes" id="UP000070133">
    <property type="component" value="Unassembled WGS sequence"/>
</dbReference>
<protein>
    <recommendedName>
        <fullName evidence="5">CAF1-domain-containing protein</fullName>
    </recommendedName>
</protein>
<dbReference type="PANTHER" id="PTHR15092">
    <property type="entry name" value="POLY A -SPECIFIC RIBONUCLEASE/TARGET OF EGR1, MEMBER 1"/>
    <property type="match status" value="1"/>
</dbReference>
<dbReference type="Gene3D" id="3.30.420.10">
    <property type="entry name" value="Ribonuclease H-like superfamily/Ribonuclease H"/>
    <property type="match status" value="2"/>
</dbReference>
<dbReference type="OrthoDB" id="1432093at2759"/>
<dbReference type="GO" id="GO:0005634">
    <property type="term" value="C:nucleus"/>
    <property type="evidence" value="ECO:0007669"/>
    <property type="project" value="TreeGrafter"/>
</dbReference>
<dbReference type="InterPro" id="IPR012337">
    <property type="entry name" value="RNaseH-like_sf"/>
</dbReference>
<dbReference type="PANTHER" id="PTHR15092:SF22">
    <property type="entry name" value="POLY(A)-SPECIFIC RIBONUCLEASE PNLDC1"/>
    <property type="match status" value="1"/>
</dbReference>
<comment type="similarity">
    <text evidence="1">Belongs to the CAF1 family.</text>
</comment>
<dbReference type="EMBL" id="LFZN01000079">
    <property type="protein sequence ID" value="KXT00165.1"/>
    <property type="molecule type" value="Genomic_DNA"/>
</dbReference>
<dbReference type="InterPro" id="IPR036397">
    <property type="entry name" value="RNaseH_sf"/>
</dbReference>
<accession>A0A139HCI7</accession>
<dbReference type="STRING" id="321146.A0A139HCI7"/>
<dbReference type="GO" id="GO:0000289">
    <property type="term" value="P:nuclear-transcribed mRNA poly(A) tail shortening"/>
    <property type="evidence" value="ECO:0007669"/>
    <property type="project" value="TreeGrafter"/>
</dbReference>
<evidence type="ECO:0000256" key="2">
    <source>
        <dbReference type="SAM" id="MobiDB-lite"/>
    </source>
</evidence>
<comment type="caution">
    <text evidence="3">The sequence shown here is derived from an EMBL/GenBank/DDBJ whole genome shotgun (WGS) entry which is preliminary data.</text>
</comment>
<name>A0A139HCI7_9PEZI</name>
<keyword evidence="4" id="KW-1185">Reference proteome</keyword>
<feature type="region of interest" description="Disordered" evidence="2">
    <location>
        <begin position="536"/>
        <end position="582"/>
    </location>
</feature>